<dbReference type="Proteomes" id="UP001370348">
    <property type="component" value="Chromosome"/>
</dbReference>
<evidence type="ECO:0000313" key="3">
    <source>
        <dbReference type="Proteomes" id="UP001370348"/>
    </source>
</evidence>
<dbReference type="RefSeq" id="WP_394820789.1">
    <property type="nucleotide sequence ID" value="NZ_CP089984.1"/>
</dbReference>
<feature type="compositionally biased region" description="Polar residues" evidence="1">
    <location>
        <begin position="1"/>
        <end position="11"/>
    </location>
</feature>
<name>A0ABZ2LNH3_9BACT</name>
<gene>
    <name evidence="2" type="ORF">LZC94_25270</name>
</gene>
<proteinExistence type="predicted"/>
<keyword evidence="3" id="KW-1185">Reference proteome</keyword>
<evidence type="ECO:0008006" key="4">
    <source>
        <dbReference type="Google" id="ProtNLM"/>
    </source>
</evidence>
<sequence length="317" mass="34056">MPTDNATSTSDDNPEAKQTRVPTAGTVRLLVQEGPRLAPVVSQGSFGEKNCGAPDALLRSTASKKPRWISASGCGLCALTSYLAAADLKGPRYDRSSKTFSIDASAKPVTPGTFNRYLWNKVDSETTADVSKESLVNDVYAMDGKGALNYKSATLTRWIEELVEINGLSIDEPFRIADETMCPNPKIGSDIPILTEHLEAGEPAIVGVSFIETPSSTAHQVLAIGYARVGAKTFYLILDSGFGALTPAPLLNVPNPAPIARIKPYAVSEQPRSAMHGTVTYAGITWVRQLSGLASLTKFRLLEDWTLANPFFPPPKE</sequence>
<protein>
    <recommendedName>
        <fullName evidence="4">Peptidase C39-like domain-containing protein</fullName>
    </recommendedName>
</protein>
<accession>A0ABZ2LNH3</accession>
<feature type="region of interest" description="Disordered" evidence="1">
    <location>
        <begin position="1"/>
        <end position="24"/>
    </location>
</feature>
<evidence type="ECO:0000256" key="1">
    <source>
        <dbReference type="SAM" id="MobiDB-lite"/>
    </source>
</evidence>
<dbReference type="EMBL" id="CP089984">
    <property type="protein sequence ID" value="WXB11174.1"/>
    <property type="molecule type" value="Genomic_DNA"/>
</dbReference>
<reference evidence="2 3" key="1">
    <citation type="submission" date="2021-12" db="EMBL/GenBank/DDBJ databases">
        <title>Discovery of the Pendulisporaceae a myxobacterial family with distinct sporulation behavior and unique specialized metabolism.</title>
        <authorList>
            <person name="Garcia R."/>
            <person name="Popoff A."/>
            <person name="Bader C.D."/>
            <person name="Loehr J."/>
            <person name="Walesch S."/>
            <person name="Walt C."/>
            <person name="Boldt J."/>
            <person name="Bunk B."/>
            <person name="Haeckl F.J.F.P.J."/>
            <person name="Gunesch A.P."/>
            <person name="Birkelbach J."/>
            <person name="Nuebel U."/>
            <person name="Pietschmann T."/>
            <person name="Bach T."/>
            <person name="Mueller R."/>
        </authorList>
    </citation>
    <scope>NUCLEOTIDE SEQUENCE [LARGE SCALE GENOMIC DNA]</scope>
    <source>
        <strain evidence="2 3">MSr11954</strain>
    </source>
</reference>
<organism evidence="2 3">
    <name type="scientific">Pendulispora albinea</name>
    <dbReference type="NCBI Taxonomy" id="2741071"/>
    <lineage>
        <taxon>Bacteria</taxon>
        <taxon>Pseudomonadati</taxon>
        <taxon>Myxococcota</taxon>
        <taxon>Myxococcia</taxon>
        <taxon>Myxococcales</taxon>
        <taxon>Sorangiineae</taxon>
        <taxon>Pendulisporaceae</taxon>
        <taxon>Pendulispora</taxon>
    </lineage>
</organism>
<evidence type="ECO:0000313" key="2">
    <source>
        <dbReference type="EMBL" id="WXB11174.1"/>
    </source>
</evidence>